<name>A0A0L7LKR4_OPEBR</name>
<protein>
    <submittedName>
        <fullName evidence="3">Uncharacterized protein</fullName>
    </submittedName>
</protein>
<keyword evidence="2" id="KW-0812">Transmembrane</keyword>
<keyword evidence="2" id="KW-1133">Transmembrane helix</keyword>
<keyword evidence="2" id="KW-0472">Membrane</keyword>
<accession>A0A0L7LKR4</accession>
<keyword evidence="4" id="KW-1185">Reference proteome</keyword>
<sequence>MPAAPRQSERQSRAMYYAKTPVITTPAPPNITENQTEQDIEPVQTDNANISIANTPVANITDSHPSIVWTAVNTTENTNVTSTKVNETDVANTTETQNTTLAPKKRNLTRPDLVKDDINIDGAAESRIVTEKPLSLETAFLQTRIPPYIESSRRVIEQDESGMDTGAIAGISFAALVLVALAGSTAFVLYRRRYLNKPQTLNDKCSNPDSSGYLDDSTVRFPQLAGGDDHPELLDGHRQAHQVISDVWLQRDVRRRPAVPST</sequence>
<evidence type="ECO:0000256" key="1">
    <source>
        <dbReference type="SAM" id="MobiDB-lite"/>
    </source>
</evidence>
<evidence type="ECO:0000256" key="2">
    <source>
        <dbReference type="SAM" id="Phobius"/>
    </source>
</evidence>
<gene>
    <name evidence="3" type="ORF">OBRU01_03320</name>
</gene>
<dbReference type="EMBL" id="JTDY01000766">
    <property type="protein sequence ID" value="KOB75954.1"/>
    <property type="molecule type" value="Genomic_DNA"/>
</dbReference>
<dbReference type="Proteomes" id="UP000037510">
    <property type="component" value="Unassembled WGS sequence"/>
</dbReference>
<feature type="region of interest" description="Disordered" evidence="1">
    <location>
        <begin position="1"/>
        <end position="32"/>
    </location>
</feature>
<reference evidence="3 4" key="1">
    <citation type="journal article" date="2015" name="Genome Biol. Evol.">
        <title>The genome of winter moth (Operophtera brumata) provides a genomic perspective on sexual dimorphism and phenology.</title>
        <authorList>
            <person name="Derks M.F."/>
            <person name="Smit S."/>
            <person name="Salis L."/>
            <person name="Schijlen E."/>
            <person name="Bossers A."/>
            <person name="Mateman C."/>
            <person name="Pijl A.S."/>
            <person name="de Ridder D."/>
            <person name="Groenen M.A."/>
            <person name="Visser M.E."/>
            <person name="Megens H.J."/>
        </authorList>
    </citation>
    <scope>NUCLEOTIDE SEQUENCE [LARGE SCALE GENOMIC DNA]</scope>
    <source>
        <strain evidence="3">WM2013NL</strain>
        <tissue evidence="3">Head and thorax</tissue>
    </source>
</reference>
<evidence type="ECO:0000313" key="4">
    <source>
        <dbReference type="Proteomes" id="UP000037510"/>
    </source>
</evidence>
<feature type="transmembrane region" description="Helical" evidence="2">
    <location>
        <begin position="167"/>
        <end position="190"/>
    </location>
</feature>
<comment type="caution">
    <text evidence="3">The sequence shown here is derived from an EMBL/GenBank/DDBJ whole genome shotgun (WGS) entry which is preliminary data.</text>
</comment>
<proteinExistence type="predicted"/>
<dbReference type="AlphaFoldDB" id="A0A0L7LKR4"/>
<organism evidence="3 4">
    <name type="scientific">Operophtera brumata</name>
    <name type="common">Winter moth</name>
    <name type="synonym">Phalaena brumata</name>
    <dbReference type="NCBI Taxonomy" id="104452"/>
    <lineage>
        <taxon>Eukaryota</taxon>
        <taxon>Metazoa</taxon>
        <taxon>Ecdysozoa</taxon>
        <taxon>Arthropoda</taxon>
        <taxon>Hexapoda</taxon>
        <taxon>Insecta</taxon>
        <taxon>Pterygota</taxon>
        <taxon>Neoptera</taxon>
        <taxon>Endopterygota</taxon>
        <taxon>Lepidoptera</taxon>
        <taxon>Glossata</taxon>
        <taxon>Ditrysia</taxon>
        <taxon>Geometroidea</taxon>
        <taxon>Geometridae</taxon>
        <taxon>Larentiinae</taxon>
        <taxon>Operophtera</taxon>
    </lineage>
</organism>
<evidence type="ECO:0000313" key="3">
    <source>
        <dbReference type="EMBL" id="KOB75954.1"/>
    </source>
</evidence>